<accession>A0A444YKX9</accession>
<dbReference type="EMBL" id="SDMP01000016">
    <property type="protein sequence ID" value="RYR02557.1"/>
    <property type="molecule type" value="Genomic_DNA"/>
</dbReference>
<gene>
    <name evidence="2" type="ORF">Ahy_B06g081352</name>
</gene>
<comment type="caution">
    <text evidence="2">The sequence shown here is derived from an EMBL/GenBank/DDBJ whole genome shotgun (WGS) entry which is preliminary data.</text>
</comment>
<feature type="region of interest" description="Disordered" evidence="1">
    <location>
        <begin position="51"/>
        <end position="95"/>
    </location>
</feature>
<feature type="compositionally biased region" description="Pro residues" evidence="1">
    <location>
        <begin position="153"/>
        <end position="162"/>
    </location>
</feature>
<evidence type="ECO:0008006" key="4">
    <source>
        <dbReference type="Google" id="ProtNLM"/>
    </source>
</evidence>
<evidence type="ECO:0000313" key="2">
    <source>
        <dbReference type="EMBL" id="RYR02557.1"/>
    </source>
</evidence>
<keyword evidence="3" id="KW-1185">Reference proteome</keyword>
<name>A0A444YKX9_ARAHY</name>
<feature type="compositionally biased region" description="Basic and acidic residues" evidence="1">
    <location>
        <begin position="78"/>
        <end position="88"/>
    </location>
</feature>
<sequence>MSILGANRNALCAALARVNKRPKDFCHKWLTMDAYRDTYVHYINPLPGQSLWEKSDQNRPQAPKKKKKPGPLTKKRRKDADEGNEGSKKSKVTGTLKRQLKPFTCKYCLQKGHTKRGCLKKRATDVVQALTDAAAAAAAVAAKTKPTEQAPTQAPPDVPAQAPPEAPFKLLQKPLLSHLHQLRLTSPSQTTPMHNSPNIVKRIHLQRRSSTPPSGSITVDPLQGASSATSFRLANFLKFVPTPGFKPPRKKK</sequence>
<protein>
    <recommendedName>
        <fullName evidence="4">CCHC-type domain-containing protein</fullName>
    </recommendedName>
</protein>
<proteinExistence type="predicted"/>
<evidence type="ECO:0000313" key="3">
    <source>
        <dbReference type="Proteomes" id="UP000289738"/>
    </source>
</evidence>
<feature type="compositionally biased region" description="Basic residues" evidence="1">
    <location>
        <begin position="62"/>
        <end position="77"/>
    </location>
</feature>
<feature type="region of interest" description="Disordered" evidence="1">
    <location>
        <begin position="142"/>
        <end position="162"/>
    </location>
</feature>
<reference evidence="2 3" key="1">
    <citation type="submission" date="2019-01" db="EMBL/GenBank/DDBJ databases">
        <title>Sequencing of cultivated peanut Arachis hypogaea provides insights into genome evolution and oil improvement.</title>
        <authorList>
            <person name="Chen X."/>
        </authorList>
    </citation>
    <scope>NUCLEOTIDE SEQUENCE [LARGE SCALE GENOMIC DNA]</scope>
    <source>
        <strain evidence="3">cv. Fuhuasheng</strain>
        <tissue evidence="2">Leaves</tissue>
    </source>
</reference>
<dbReference type="AlphaFoldDB" id="A0A444YKX9"/>
<dbReference type="Proteomes" id="UP000289738">
    <property type="component" value="Chromosome B06"/>
</dbReference>
<organism evidence="2 3">
    <name type="scientific">Arachis hypogaea</name>
    <name type="common">Peanut</name>
    <dbReference type="NCBI Taxonomy" id="3818"/>
    <lineage>
        <taxon>Eukaryota</taxon>
        <taxon>Viridiplantae</taxon>
        <taxon>Streptophyta</taxon>
        <taxon>Embryophyta</taxon>
        <taxon>Tracheophyta</taxon>
        <taxon>Spermatophyta</taxon>
        <taxon>Magnoliopsida</taxon>
        <taxon>eudicotyledons</taxon>
        <taxon>Gunneridae</taxon>
        <taxon>Pentapetalae</taxon>
        <taxon>rosids</taxon>
        <taxon>fabids</taxon>
        <taxon>Fabales</taxon>
        <taxon>Fabaceae</taxon>
        <taxon>Papilionoideae</taxon>
        <taxon>50 kb inversion clade</taxon>
        <taxon>dalbergioids sensu lato</taxon>
        <taxon>Dalbergieae</taxon>
        <taxon>Pterocarpus clade</taxon>
        <taxon>Arachis</taxon>
    </lineage>
</organism>
<evidence type="ECO:0000256" key="1">
    <source>
        <dbReference type="SAM" id="MobiDB-lite"/>
    </source>
</evidence>